<dbReference type="InterPro" id="IPR012902">
    <property type="entry name" value="N_methyl_site"/>
</dbReference>
<evidence type="ECO:0000313" key="4">
    <source>
        <dbReference type="Proteomes" id="UP000245959"/>
    </source>
</evidence>
<dbReference type="EMBL" id="QEKH01000028">
    <property type="protein sequence ID" value="PVY38147.1"/>
    <property type="molecule type" value="Genomic_DNA"/>
</dbReference>
<proteinExistence type="predicted"/>
<dbReference type="SUPFAM" id="SSF54523">
    <property type="entry name" value="Pili subunits"/>
    <property type="match status" value="1"/>
</dbReference>
<dbReference type="GO" id="GO:0015628">
    <property type="term" value="P:protein secretion by the type II secretion system"/>
    <property type="evidence" value="ECO:0007669"/>
    <property type="project" value="InterPro"/>
</dbReference>
<feature type="transmembrane region" description="Helical" evidence="2">
    <location>
        <begin position="31"/>
        <end position="52"/>
    </location>
</feature>
<keyword evidence="2" id="KW-0472">Membrane</keyword>
<accession>A0A2U1AP92</accession>
<keyword evidence="1" id="KW-0488">Methylation</keyword>
<dbReference type="GO" id="GO:0015627">
    <property type="term" value="C:type II protein secretion system complex"/>
    <property type="evidence" value="ECO:0007669"/>
    <property type="project" value="InterPro"/>
</dbReference>
<evidence type="ECO:0000256" key="2">
    <source>
        <dbReference type="SAM" id="Phobius"/>
    </source>
</evidence>
<name>A0A2U1AP92_9BACT</name>
<keyword evidence="4" id="KW-1185">Reference proteome</keyword>
<dbReference type="InterPro" id="IPR000983">
    <property type="entry name" value="Bac_GSPG_pilin"/>
</dbReference>
<comment type="caution">
    <text evidence="3">The sequence shown here is derived from an EMBL/GenBank/DDBJ whole genome shotgun (WGS) entry which is preliminary data.</text>
</comment>
<reference evidence="3 4" key="1">
    <citation type="submission" date="2018-04" db="EMBL/GenBank/DDBJ databases">
        <title>Genomic Encyclopedia of Type Strains, Phase IV (KMG-IV): sequencing the most valuable type-strain genomes for metagenomic binning, comparative biology and taxonomic classification.</title>
        <authorList>
            <person name="Goeker M."/>
        </authorList>
    </citation>
    <scope>NUCLEOTIDE SEQUENCE [LARGE SCALE GENOMIC DNA]</scope>
    <source>
        <strain evidence="3 4">DSM 14823</strain>
    </source>
</reference>
<sequence length="263" mass="29744">MRNKVKDKEMQQAKHARHINILGIMRRNFTLIELLVVIAIIAILASMLLPALNRARTTAQQSACTNNMKQITTAATMYSTENNDNMVFAVYGTRWSPVWSWRNLLGPYIGLPELLNAGADGSEETNPKIYECPGTPRERYNELGWTQVGKTRGGYGINTSTDGDEASGFKSIIAGYFTKVTGKTSRFRYPTETFHFSDGYWELSRARLNGVNNEASDGSYKMPNPHGENRVIGWLDGHVSSWRGYMPTFDWSSQRAQRFYLGY</sequence>
<dbReference type="PRINTS" id="PR00813">
    <property type="entry name" value="BCTERIALGSPG"/>
</dbReference>
<keyword evidence="2" id="KW-0812">Transmembrane</keyword>
<dbReference type="NCBIfam" id="TIGR02532">
    <property type="entry name" value="IV_pilin_GFxxxE"/>
    <property type="match status" value="1"/>
</dbReference>
<dbReference type="InterPro" id="IPR045584">
    <property type="entry name" value="Pilin-like"/>
</dbReference>
<gene>
    <name evidence="3" type="ORF">C8D82_12847</name>
</gene>
<evidence type="ECO:0000313" key="3">
    <source>
        <dbReference type="EMBL" id="PVY38147.1"/>
    </source>
</evidence>
<dbReference type="PANTHER" id="PTHR30093">
    <property type="entry name" value="GENERAL SECRETION PATHWAY PROTEIN G"/>
    <property type="match status" value="1"/>
</dbReference>
<evidence type="ECO:0000256" key="1">
    <source>
        <dbReference type="ARBA" id="ARBA00022481"/>
    </source>
</evidence>
<dbReference type="Gene3D" id="3.30.700.10">
    <property type="entry name" value="Glycoprotein, Type 4 Pilin"/>
    <property type="match status" value="1"/>
</dbReference>
<dbReference type="PANTHER" id="PTHR30093:SF2">
    <property type="entry name" value="TYPE II SECRETION SYSTEM PROTEIN H"/>
    <property type="match status" value="1"/>
</dbReference>
<dbReference type="AlphaFoldDB" id="A0A2U1AP92"/>
<dbReference type="Proteomes" id="UP000245959">
    <property type="component" value="Unassembled WGS sequence"/>
</dbReference>
<keyword evidence="2" id="KW-1133">Transmembrane helix</keyword>
<protein>
    <submittedName>
        <fullName evidence="3">Prepilin-type N-terminal cleavage/methylation domain-containing protein/prepilin-type processing-associated H-X9-DG protein</fullName>
    </submittedName>
</protein>
<organism evidence="3 4">
    <name type="scientific">Victivallis vadensis</name>
    <dbReference type="NCBI Taxonomy" id="172901"/>
    <lineage>
        <taxon>Bacteria</taxon>
        <taxon>Pseudomonadati</taxon>
        <taxon>Lentisphaerota</taxon>
        <taxon>Lentisphaeria</taxon>
        <taxon>Victivallales</taxon>
        <taxon>Victivallaceae</taxon>
        <taxon>Victivallis</taxon>
    </lineage>
</organism>